<organism evidence="1 2">
    <name type="scientific">Hymenobacter aranciens</name>
    <dbReference type="NCBI Taxonomy" id="3063996"/>
    <lineage>
        <taxon>Bacteria</taxon>
        <taxon>Pseudomonadati</taxon>
        <taxon>Bacteroidota</taxon>
        <taxon>Cytophagia</taxon>
        <taxon>Cytophagales</taxon>
        <taxon>Hymenobacteraceae</taxon>
        <taxon>Hymenobacter</taxon>
    </lineage>
</organism>
<evidence type="ECO:0008006" key="3">
    <source>
        <dbReference type="Google" id="ProtNLM"/>
    </source>
</evidence>
<sequence>MQQMLKLELKIKEFQDAVQNDKYDSVIEKLLRKIDVLKIGISFWQREFSKADDTNGIYYLWIKSKTENKKEIIFDIMHELGHCLDPIKIPLDDRYNEELRKGREVRAWRIADQ</sequence>
<name>A0ABT9B6W2_9BACT</name>
<gene>
    <name evidence="1" type="ORF">Q5H93_04675</name>
</gene>
<dbReference type="EMBL" id="JAUQSY010000003">
    <property type="protein sequence ID" value="MDO7874019.1"/>
    <property type="molecule type" value="Genomic_DNA"/>
</dbReference>
<protein>
    <recommendedName>
        <fullName evidence="3">ImmA/IrrE family metallo-endopeptidase</fullName>
    </recommendedName>
</protein>
<accession>A0ABT9B6W2</accession>
<evidence type="ECO:0000313" key="1">
    <source>
        <dbReference type="EMBL" id="MDO7874019.1"/>
    </source>
</evidence>
<keyword evidence="2" id="KW-1185">Reference proteome</keyword>
<proteinExistence type="predicted"/>
<comment type="caution">
    <text evidence="1">The sequence shown here is derived from an EMBL/GenBank/DDBJ whole genome shotgun (WGS) entry which is preliminary data.</text>
</comment>
<dbReference type="Proteomes" id="UP001176429">
    <property type="component" value="Unassembled WGS sequence"/>
</dbReference>
<dbReference type="RefSeq" id="WP_305005337.1">
    <property type="nucleotide sequence ID" value="NZ_JAUQSY010000003.1"/>
</dbReference>
<evidence type="ECO:0000313" key="2">
    <source>
        <dbReference type="Proteomes" id="UP001176429"/>
    </source>
</evidence>
<reference evidence="1" key="1">
    <citation type="submission" date="2023-07" db="EMBL/GenBank/DDBJ databases">
        <authorList>
            <person name="Kim M.K."/>
        </authorList>
    </citation>
    <scope>NUCLEOTIDE SEQUENCE</scope>
    <source>
        <strain evidence="1">ASUV-10-1</strain>
    </source>
</reference>